<evidence type="ECO:0000313" key="5">
    <source>
        <dbReference type="Proteomes" id="UP000018291"/>
    </source>
</evidence>
<dbReference type="PANTHER" id="PTHR48073">
    <property type="entry name" value="O-SUCCINYLBENZOATE SYNTHASE-RELATED"/>
    <property type="match status" value="1"/>
</dbReference>
<reference evidence="4 5" key="1">
    <citation type="journal article" date="2013" name="ISME J.">
        <title>Metabolic model for the filamentous 'Candidatus Microthrix parvicella' based on genomic and metagenomic analyses.</title>
        <authorList>
            <person name="Jon McIlroy S."/>
            <person name="Kristiansen R."/>
            <person name="Albertsen M."/>
            <person name="Michael Karst S."/>
            <person name="Rossetti S."/>
            <person name="Lund Nielsen J."/>
            <person name="Tandoi V."/>
            <person name="James Seviour R."/>
            <person name="Nielsen P.H."/>
        </authorList>
    </citation>
    <scope>NUCLEOTIDE SEQUENCE [LARGE SCALE GENOMIC DNA]</scope>
    <source>
        <strain evidence="4 5">RN1</strain>
    </source>
</reference>
<evidence type="ECO:0000259" key="3">
    <source>
        <dbReference type="SMART" id="SM00922"/>
    </source>
</evidence>
<proteinExistence type="predicted"/>
<dbReference type="GO" id="GO:0003824">
    <property type="term" value="F:catalytic activity"/>
    <property type="evidence" value="ECO:0007669"/>
    <property type="project" value="UniProtKB-ARBA"/>
</dbReference>
<keyword evidence="1" id="KW-0479">Metal-binding</keyword>
<dbReference type="eggNOG" id="COG4948">
    <property type="taxonomic scope" value="Bacteria"/>
</dbReference>
<accession>R4Z4U4</accession>
<dbReference type="STRING" id="1229780.BN381_80278"/>
<dbReference type="UniPathway" id="UPA01057">
    <property type="reaction ID" value="UER00165"/>
</dbReference>
<dbReference type="HOGENOM" id="CLU_030273_4_4_11"/>
<dbReference type="InterPro" id="IPR013342">
    <property type="entry name" value="Mandelate_racemase_C"/>
</dbReference>
<protein>
    <submittedName>
        <fullName evidence="4">Putative Mandelate racemase/muconate lactonizing protein</fullName>
    </submittedName>
</protein>
<dbReference type="Gene3D" id="3.30.390.10">
    <property type="entry name" value="Enolase-like, N-terminal domain"/>
    <property type="match status" value="1"/>
</dbReference>
<dbReference type="InterPro" id="IPR029065">
    <property type="entry name" value="Enolase_C-like"/>
</dbReference>
<dbReference type="Proteomes" id="UP000018291">
    <property type="component" value="Unassembled WGS sequence"/>
</dbReference>
<name>R4Z4U4_9ACTN</name>
<keyword evidence="5" id="KW-1185">Reference proteome</keyword>
<sequence>MGAEIILRRVELRLAHEHRAAHGTVSTRPTLLVEFRQMHDGTAVSGWGECPALPDPGYFHEYTDGAQAMLTNLLIPAVVAGGSLSPDAVDAATAIAPGHPMARSALALAAEDLTARVERSTLSQRWGAVRDRLPPGTSVSTTTGTGPNSDAGLAELGKRASVLAAAGYRRLKVKVSPSHDVAPLQAVIDSLRATGHANVQVAADANGSYRPTQPAHADALRRLDALGLAWIEQPFPAELLVDLARLVQRLDTPICLDESVTSLGQLRAARALGMRPVVCVKQARLGGPRAAREVLGWCHSHNFDAYVGGMLSSGIGRAADRALAALPGATLIGDIGADVEYFGADVTAPFAVSDDTVPVIADPAVHGLGVTVSASAVARLTSESWRWTIENGAPPAESRRQ</sequence>
<dbReference type="GO" id="GO:0046872">
    <property type="term" value="F:metal ion binding"/>
    <property type="evidence" value="ECO:0007669"/>
    <property type="project" value="UniProtKB-KW"/>
</dbReference>
<dbReference type="SFLD" id="SFLDG00180">
    <property type="entry name" value="muconate_cycloisomerase"/>
    <property type="match status" value="1"/>
</dbReference>
<dbReference type="UniPathway" id="UPA00079"/>
<organism evidence="4 5">
    <name type="scientific">Candidatus Neomicrothrix parvicella RN1</name>
    <dbReference type="NCBI Taxonomy" id="1229780"/>
    <lineage>
        <taxon>Bacteria</taxon>
        <taxon>Bacillati</taxon>
        <taxon>Actinomycetota</taxon>
        <taxon>Acidimicrobiia</taxon>
        <taxon>Acidimicrobiales</taxon>
        <taxon>Microthrixaceae</taxon>
        <taxon>Candidatus Neomicrothrix</taxon>
    </lineage>
</organism>
<gene>
    <name evidence="4" type="ORF">BN381_80278</name>
</gene>
<evidence type="ECO:0000256" key="1">
    <source>
        <dbReference type="ARBA" id="ARBA00022723"/>
    </source>
</evidence>
<comment type="caution">
    <text evidence="4">The sequence shown here is derived from an EMBL/GenBank/DDBJ whole genome shotgun (WGS) entry which is preliminary data.</text>
</comment>
<dbReference type="RefSeq" id="WP_012230770.1">
    <property type="nucleotide sequence ID" value="NZ_HG422565.1"/>
</dbReference>
<dbReference type="Pfam" id="PF13378">
    <property type="entry name" value="MR_MLE_C"/>
    <property type="match status" value="1"/>
</dbReference>
<dbReference type="AlphaFoldDB" id="R4Z4U4"/>
<feature type="compositionally biased region" description="Low complexity" evidence="2">
    <location>
        <begin position="134"/>
        <end position="149"/>
    </location>
</feature>
<dbReference type="SFLD" id="SFLDS00001">
    <property type="entry name" value="Enolase"/>
    <property type="match status" value="1"/>
</dbReference>
<dbReference type="InterPro" id="IPR029017">
    <property type="entry name" value="Enolase-like_N"/>
</dbReference>
<dbReference type="Gene3D" id="3.20.20.120">
    <property type="entry name" value="Enolase-like C-terminal domain"/>
    <property type="match status" value="1"/>
</dbReference>
<dbReference type="InterPro" id="IPR036849">
    <property type="entry name" value="Enolase-like_C_sf"/>
</dbReference>
<dbReference type="SUPFAM" id="SSF51604">
    <property type="entry name" value="Enolase C-terminal domain-like"/>
    <property type="match status" value="1"/>
</dbReference>
<dbReference type="OrthoDB" id="9774531at2"/>
<dbReference type="GO" id="GO:0009234">
    <property type="term" value="P:menaquinone biosynthetic process"/>
    <property type="evidence" value="ECO:0007669"/>
    <property type="project" value="UniProtKB-UniPathway"/>
</dbReference>
<feature type="domain" description="Mandelate racemase/muconate lactonizing enzyme C-terminal" evidence="3">
    <location>
        <begin position="153"/>
        <end position="253"/>
    </location>
</feature>
<dbReference type="SMART" id="SM00922">
    <property type="entry name" value="MR_MLE"/>
    <property type="match status" value="1"/>
</dbReference>
<evidence type="ECO:0000313" key="4">
    <source>
        <dbReference type="EMBL" id="CCM65748.1"/>
    </source>
</evidence>
<dbReference type="SFLD" id="SFLDF00009">
    <property type="entry name" value="o-succinylbenzoate_synthase"/>
    <property type="match status" value="1"/>
</dbReference>
<evidence type="ECO:0000256" key="2">
    <source>
        <dbReference type="SAM" id="MobiDB-lite"/>
    </source>
</evidence>
<feature type="region of interest" description="Disordered" evidence="2">
    <location>
        <begin position="130"/>
        <end position="151"/>
    </location>
</feature>
<dbReference type="PANTHER" id="PTHR48073:SF5">
    <property type="entry name" value="O-SUCCINYLBENZOATE SYNTHASE"/>
    <property type="match status" value="1"/>
</dbReference>
<dbReference type="SUPFAM" id="SSF54826">
    <property type="entry name" value="Enolase N-terminal domain-like"/>
    <property type="match status" value="1"/>
</dbReference>
<dbReference type="EMBL" id="CANL01000078">
    <property type="protein sequence ID" value="CCM65748.1"/>
    <property type="molecule type" value="Genomic_DNA"/>
</dbReference>